<evidence type="ECO:0000313" key="14">
    <source>
        <dbReference type="EMBL" id="KAK6172573.1"/>
    </source>
</evidence>
<feature type="coiled-coil region" evidence="10">
    <location>
        <begin position="392"/>
        <end position="419"/>
    </location>
</feature>
<evidence type="ECO:0000256" key="3">
    <source>
        <dbReference type="ARBA" id="ARBA00022553"/>
    </source>
</evidence>
<keyword evidence="15" id="KW-1185">Reference proteome</keyword>
<dbReference type="CDD" id="cd11762">
    <property type="entry name" value="SH3_FCHSD_2"/>
    <property type="match status" value="1"/>
</dbReference>
<dbReference type="InterPro" id="IPR001452">
    <property type="entry name" value="SH3_domain"/>
</dbReference>
<evidence type="ECO:0000259" key="13">
    <source>
        <dbReference type="PROSITE" id="PS51741"/>
    </source>
</evidence>
<keyword evidence="5 9" id="KW-0175">Coiled coil</keyword>
<comment type="caution">
    <text evidence="14">The sequence shown here is derived from an EMBL/GenBank/DDBJ whole genome shotgun (WGS) entry which is preliminary data.</text>
</comment>
<evidence type="ECO:0000313" key="15">
    <source>
        <dbReference type="Proteomes" id="UP001347796"/>
    </source>
</evidence>
<dbReference type="Proteomes" id="UP001347796">
    <property type="component" value="Unassembled WGS sequence"/>
</dbReference>
<dbReference type="InterPro" id="IPR001060">
    <property type="entry name" value="FCH_dom"/>
</dbReference>
<dbReference type="AlphaFoldDB" id="A0AAN8PCU4"/>
<proteinExistence type="predicted"/>
<protein>
    <submittedName>
        <fullName evidence="14">Uncharacterized protein</fullName>
    </submittedName>
</protein>
<feature type="domain" description="SH3" evidence="12">
    <location>
        <begin position="497"/>
        <end position="558"/>
    </location>
</feature>
<keyword evidence="2 8" id="KW-0728">SH3 domain</keyword>
<comment type="subcellular location">
    <subcellularLocation>
        <location evidence="1">Cell projection</location>
    </subcellularLocation>
</comment>
<evidence type="ECO:0000256" key="10">
    <source>
        <dbReference type="SAM" id="Coils"/>
    </source>
</evidence>
<evidence type="ECO:0000256" key="8">
    <source>
        <dbReference type="PROSITE-ProRule" id="PRU00192"/>
    </source>
</evidence>
<keyword evidence="4" id="KW-0677">Repeat</keyword>
<dbReference type="Pfam" id="PF00611">
    <property type="entry name" value="FCH"/>
    <property type="match status" value="1"/>
</dbReference>
<evidence type="ECO:0000259" key="12">
    <source>
        <dbReference type="PROSITE" id="PS50002"/>
    </source>
</evidence>
<dbReference type="Pfam" id="PF00018">
    <property type="entry name" value="SH3_1"/>
    <property type="match status" value="1"/>
</dbReference>
<evidence type="ECO:0000256" key="9">
    <source>
        <dbReference type="PROSITE-ProRule" id="PRU01077"/>
    </source>
</evidence>
<dbReference type="Pfam" id="PF07653">
    <property type="entry name" value="SH3_2"/>
    <property type="match status" value="1"/>
</dbReference>
<dbReference type="GO" id="GO:0055037">
    <property type="term" value="C:recycling endosome"/>
    <property type="evidence" value="ECO:0007669"/>
    <property type="project" value="TreeGrafter"/>
</dbReference>
<reference evidence="14 15" key="1">
    <citation type="submission" date="2024-01" db="EMBL/GenBank/DDBJ databases">
        <title>The genome of the rayed Mediterranean limpet Patella caerulea (Linnaeus, 1758).</title>
        <authorList>
            <person name="Anh-Thu Weber A."/>
            <person name="Halstead-Nussloch G."/>
        </authorList>
    </citation>
    <scope>NUCLEOTIDE SEQUENCE [LARGE SCALE GENOMIC DNA]</scope>
    <source>
        <strain evidence="14">AATW-2023a</strain>
        <tissue evidence="14">Whole specimen</tissue>
    </source>
</reference>
<dbReference type="GO" id="GO:0030833">
    <property type="term" value="P:regulation of actin filament polymerization"/>
    <property type="evidence" value="ECO:0007669"/>
    <property type="project" value="TreeGrafter"/>
</dbReference>
<dbReference type="SMART" id="SM00326">
    <property type="entry name" value="SH3"/>
    <property type="match status" value="2"/>
</dbReference>
<dbReference type="GO" id="GO:0031594">
    <property type="term" value="C:neuromuscular junction"/>
    <property type="evidence" value="ECO:0007669"/>
    <property type="project" value="TreeGrafter"/>
</dbReference>
<accession>A0AAN8PCU4</accession>
<dbReference type="GO" id="GO:0007274">
    <property type="term" value="P:neuromuscular synaptic transmission"/>
    <property type="evidence" value="ECO:0007669"/>
    <property type="project" value="TreeGrafter"/>
</dbReference>
<dbReference type="SUPFAM" id="SSF103657">
    <property type="entry name" value="BAR/IMD domain-like"/>
    <property type="match status" value="1"/>
</dbReference>
<dbReference type="EMBL" id="JAZGQO010000011">
    <property type="protein sequence ID" value="KAK6172573.1"/>
    <property type="molecule type" value="Genomic_DNA"/>
</dbReference>
<dbReference type="PANTHER" id="PTHR15735">
    <property type="entry name" value="FCH AND DOUBLE SH3 DOMAINS PROTEIN"/>
    <property type="match status" value="1"/>
</dbReference>
<name>A0AAN8PCU4_PATCE</name>
<dbReference type="GO" id="GO:0042995">
    <property type="term" value="C:cell projection"/>
    <property type="evidence" value="ECO:0007669"/>
    <property type="project" value="UniProtKB-SubCell"/>
</dbReference>
<feature type="domain" description="F-BAR" evidence="13">
    <location>
        <begin position="6"/>
        <end position="297"/>
    </location>
</feature>
<evidence type="ECO:0000256" key="11">
    <source>
        <dbReference type="SAM" id="MobiDB-lite"/>
    </source>
</evidence>
<dbReference type="GO" id="GO:0051130">
    <property type="term" value="P:positive regulation of cellular component organization"/>
    <property type="evidence" value="ECO:0007669"/>
    <property type="project" value="UniProtKB-ARBA"/>
</dbReference>
<keyword evidence="7" id="KW-0966">Cell projection</keyword>
<evidence type="ECO:0000256" key="5">
    <source>
        <dbReference type="ARBA" id="ARBA00023054"/>
    </source>
</evidence>
<dbReference type="InterPro" id="IPR027267">
    <property type="entry name" value="AH/BAR_dom_sf"/>
</dbReference>
<dbReference type="PROSITE" id="PS50002">
    <property type="entry name" value="SH3"/>
    <property type="match status" value="2"/>
</dbReference>
<sequence>MLPPPRKVKPSVALKNIHSEQVSKLQTKHQQECDLLEDLRTYCQKRSVLEKEYAQGLLKLTNQLLKREFPTQPDVSSDDGREHKKWFPYCDRTACTVWHNILEETEKIAKARLQAAEMYMERIAEPVKPLRTSKMQCMKKVMPQLTTIQSELSNTVLELTKSQKTYNTEESLAHEARQKSSDADDKLKRKSTGIFKSMAGLQKNSAKLKTRRDACEVRSTACRNEYILNMSAANAHQIRYYSTDLPELLQVLDGEVYEKIEEYFKLIGQTAADISQSETDSFRNIVTQAEKICRQYSLQCFLYQHPVFTDLIQYQFEACHQDPICKLSADYNAAPDLDKESKKWATKVAKETKLIREYNRLLKAYQCGGSIERLTEPGDGGTTPTQDPEQKMEELRQNIRKAETSKVKAEGRLEALRAVGMNIDEYLNNAQMESLGTEDLTIARVPSQMSLRTESSGGHSADEPTYTHYDDDDDFIDDTFNTSAENETFFTHSSGKQFPVKCRSLYAFEATNLDELTIQANEELDLIANGDGDGWVKARNLRGKTGYIPENYVNLNDSIIADNQTPSEPATPVAMQPPEIQSPIATDIQHETTSSYSSGDLEIQQTTDVMPVDNFHLPLQESYLQDVWARALYDYTGSTAEELQFNEGALIKILRKDHGVDDGFWEGEINGRVGLFPSLVVEEITQEGMSLEDPFSPLLTSPPDFAPPPPVMVTLPTPDELPPPVSNGDDTGVRQQAVPPEQFFKKVRFCENHIISSAFHVQSNYLMMADYYDSEGGEESLV</sequence>
<dbReference type="PROSITE" id="PS51741">
    <property type="entry name" value="F_BAR"/>
    <property type="match status" value="1"/>
</dbReference>
<dbReference type="PANTHER" id="PTHR15735:SF21">
    <property type="entry name" value="PROTEIN NERVOUS WRECK"/>
    <property type="match status" value="1"/>
</dbReference>
<evidence type="ECO:0000256" key="6">
    <source>
        <dbReference type="ARBA" id="ARBA00023121"/>
    </source>
</evidence>
<keyword evidence="3" id="KW-0597">Phosphoprotein</keyword>
<dbReference type="InterPro" id="IPR036028">
    <property type="entry name" value="SH3-like_dom_sf"/>
</dbReference>
<evidence type="ECO:0000256" key="2">
    <source>
        <dbReference type="ARBA" id="ARBA00022443"/>
    </source>
</evidence>
<dbReference type="Gene3D" id="2.30.30.40">
    <property type="entry name" value="SH3 Domains"/>
    <property type="match status" value="2"/>
</dbReference>
<feature type="compositionally biased region" description="Basic and acidic residues" evidence="11">
    <location>
        <begin position="171"/>
        <end position="187"/>
    </location>
</feature>
<dbReference type="InterPro" id="IPR035460">
    <property type="entry name" value="FCHSD_SH3_1"/>
</dbReference>
<dbReference type="SUPFAM" id="SSF50044">
    <property type="entry name" value="SH3-domain"/>
    <property type="match status" value="2"/>
</dbReference>
<evidence type="ECO:0000256" key="1">
    <source>
        <dbReference type="ARBA" id="ARBA00004316"/>
    </source>
</evidence>
<evidence type="ECO:0000256" key="4">
    <source>
        <dbReference type="ARBA" id="ARBA00022737"/>
    </source>
</evidence>
<dbReference type="CDD" id="cd11761">
    <property type="entry name" value="SH3_FCHSD_1"/>
    <property type="match status" value="1"/>
</dbReference>
<dbReference type="FunFam" id="2.30.30.40:FF:000033">
    <property type="entry name" value="FCH and double SH3 domains protein 2"/>
    <property type="match status" value="1"/>
</dbReference>
<dbReference type="InterPro" id="IPR031160">
    <property type="entry name" value="F_BAR_dom"/>
</dbReference>
<dbReference type="Gene3D" id="1.20.1270.60">
    <property type="entry name" value="Arfaptin homology (AH) domain/BAR domain"/>
    <property type="match status" value="1"/>
</dbReference>
<feature type="region of interest" description="Disordered" evidence="11">
    <location>
        <begin position="167"/>
        <end position="187"/>
    </location>
</feature>
<gene>
    <name evidence="14" type="ORF">SNE40_016202</name>
</gene>
<keyword evidence="6" id="KW-0446">Lipid-binding</keyword>
<feature type="domain" description="SH3" evidence="12">
    <location>
        <begin position="624"/>
        <end position="686"/>
    </location>
</feature>
<organism evidence="14 15">
    <name type="scientific">Patella caerulea</name>
    <name type="common">Rayed Mediterranean limpet</name>
    <dbReference type="NCBI Taxonomy" id="87958"/>
    <lineage>
        <taxon>Eukaryota</taxon>
        <taxon>Metazoa</taxon>
        <taxon>Spiralia</taxon>
        <taxon>Lophotrochozoa</taxon>
        <taxon>Mollusca</taxon>
        <taxon>Gastropoda</taxon>
        <taxon>Patellogastropoda</taxon>
        <taxon>Patelloidea</taxon>
        <taxon>Patellidae</taxon>
        <taxon>Patella</taxon>
    </lineage>
</organism>
<dbReference type="SMART" id="SM00055">
    <property type="entry name" value="FCH"/>
    <property type="match status" value="1"/>
</dbReference>
<dbReference type="GO" id="GO:0008289">
    <property type="term" value="F:lipid binding"/>
    <property type="evidence" value="ECO:0007669"/>
    <property type="project" value="UniProtKB-KW"/>
</dbReference>
<evidence type="ECO:0000256" key="7">
    <source>
        <dbReference type="ARBA" id="ARBA00023273"/>
    </source>
</evidence>